<dbReference type="Gene3D" id="3.80.10.10">
    <property type="entry name" value="Ribonuclease Inhibitor"/>
    <property type="match status" value="1"/>
</dbReference>
<dbReference type="InterPro" id="IPR050216">
    <property type="entry name" value="LRR_domain-containing"/>
</dbReference>
<dbReference type="SUPFAM" id="SSF52058">
    <property type="entry name" value="L domain-like"/>
    <property type="match status" value="1"/>
</dbReference>
<keyword evidence="4" id="KW-1133">Transmembrane helix</keyword>
<keyword evidence="6" id="KW-1185">Reference proteome</keyword>
<dbReference type="AlphaFoldDB" id="A0A813M6D5"/>
<keyword evidence="2" id="KW-0677">Repeat</keyword>
<evidence type="ECO:0008006" key="7">
    <source>
        <dbReference type="Google" id="ProtNLM"/>
    </source>
</evidence>
<dbReference type="Proteomes" id="UP000663879">
    <property type="component" value="Unassembled WGS sequence"/>
</dbReference>
<feature type="compositionally biased region" description="Basic and acidic residues" evidence="3">
    <location>
        <begin position="200"/>
        <end position="213"/>
    </location>
</feature>
<dbReference type="SMART" id="SM00364">
    <property type="entry name" value="LRR_BAC"/>
    <property type="match status" value="4"/>
</dbReference>
<dbReference type="EMBL" id="CAJNOC010000013">
    <property type="protein sequence ID" value="CAF0705784.1"/>
    <property type="molecule type" value="Genomic_DNA"/>
</dbReference>
<dbReference type="SMART" id="SM00369">
    <property type="entry name" value="LRR_TYP"/>
    <property type="match status" value="4"/>
</dbReference>
<feature type="region of interest" description="Disordered" evidence="3">
    <location>
        <begin position="200"/>
        <end position="222"/>
    </location>
</feature>
<sequence length="322" mass="36936">MSNQKKLNLKEKITDDCLDLSLCGLDKIPIKEILEFPKIKKLNLSYNQLTFLPQDFAKLQHIREIDLSKNRLTTLPSNFGSLVNLKTLDLLGNELTKLPPSFSELKSLQWLDLKGNPLEPELRKAAGECSDETQCKKCALNVIKYMKQVAAEVERKRQAELRKQKEEQAKREALELAKEKELKAQKKIEKEQKRVLMEQKKKETEQLKSDNQEKTSSPVKSQVSNELKKKTGVCRGFFSALSYVFFLTLILAGFYVLLVNYCESGNAFRIKAKSFANNPYVSDGMKFLDNKFNFFNKINCDFAYAKKANKLGALGVKKWCNQ</sequence>
<proteinExistence type="predicted"/>
<evidence type="ECO:0000256" key="3">
    <source>
        <dbReference type="SAM" id="MobiDB-lite"/>
    </source>
</evidence>
<keyword evidence="1" id="KW-0433">Leucine-rich repeat</keyword>
<dbReference type="PROSITE" id="PS51450">
    <property type="entry name" value="LRR"/>
    <property type="match status" value="1"/>
</dbReference>
<dbReference type="PANTHER" id="PTHR48051:SF54">
    <property type="entry name" value="LEUCINE-RICH REPEAT-CONTAINING PROTEIN"/>
    <property type="match status" value="1"/>
</dbReference>
<dbReference type="Pfam" id="PF13855">
    <property type="entry name" value="LRR_8"/>
    <property type="match status" value="2"/>
</dbReference>
<evidence type="ECO:0000313" key="6">
    <source>
        <dbReference type="Proteomes" id="UP000663879"/>
    </source>
</evidence>
<dbReference type="GO" id="GO:0005737">
    <property type="term" value="C:cytoplasm"/>
    <property type="evidence" value="ECO:0007669"/>
    <property type="project" value="TreeGrafter"/>
</dbReference>
<evidence type="ECO:0000256" key="2">
    <source>
        <dbReference type="ARBA" id="ARBA00022737"/>
    </source>
</evidence>
<dbReference type="InterPro" id="IPR032675">
    <property type="entry name" value="LRR_dom_sf"/>
</dbReference>
<evidence type="ECO:0000256" key="4">
    <source>
        <dbReference type="SAM" id="Phobius"/>
    </source>
</evidence>
<gene>
    <name evidence="5" type="ORF">OXX778_LOCUS288</name>
</gene>
<dbReference type="InterPro" id="IPR001611">
    <property type="entry name" value="Leu-rich_rpt"/>
</dbReference>
<dbReference type="InterPro" id="IPR003591">
    <property type="entry name" value="Leu-rich_rpt_typical-subtyp"/>
</dbReference>
<accession>A0A813M6D5</accession>
<evidence type="ECO:0000256" key="1">
    <source>
        <dbReference type="ARBA" id="ARBA00022614"/>
    </source>
</evidence>
<reference evidence="5" key="1">
    <citation type="submission" date="2021-02" db="EMBL/GenBank/DDBJ databases">
        <authorList>
            <person name="Nowell W R."/>
        </authorList>
    </citation>
    <scope>NUCLEOTIDE SEQUENCE</scope>
    <source>
        <strain evidence="5">Ploen Becks lab</strain>
    </source>
</reference>
<dbReference type="PANTHER" id="PTHR48051">
    <property type="match status" value="1"/>
</dbReference>
<dbReference type="OrthoDB" id="1394818at2759"/>
<keyword evidence="4" id="KW-0472">Membrane</keyword>
<keyword evidence="4" id="KW-0812">Transmembrane</keyword>
<name>A0A813M6D5_9BILA</name>
<evidence type="ECO:0000313" key="5">
    <source>
        <dbReference type="EMBL" id="CAF0705784.1"/>
    </source>
</evidence>
<protein>
    <recommendedName>
        <fullName evidence="7">Leucine-rich repeat-containing protein 59</fullName>
    </recommendedName>
</protein>
<organism evidence="5 6">
    <name type="scientific">Brachionus calyciflorus</name>
    <dbReference type="NCBI Taxonomy" id="104777"/>
    <lineage>
        <taxon>Eukaryota</taxon>
        <taxon>Metazoa</taxon>
        <taxon>Spiralia</taxon>
        <taxon>Gnathifera</taxon>
        <taxon>Rotifera</taxon>
        <taxon>Eurotatoria</taxon>
        <taxon>Monogononta</taxon>
        <taxon>Pseudotrocha</taxon>
        <taxon>Ploima</taxon>
        <taxon>Brachionidae</taxon>
        <taxon>Brachionus</taxon>
    </lineage>
</organism>
<comment type="caution">
    <text evidence="5">The sequence shown here is derived from an EMBL/GenBank/DDBJ whole genome shotgun (WGS) entry which is preliminary data.</text>
</comment>
<feature type="transmembrane region" description="Helical" evidence="4">
    <location>
        <begin position="237"/>
        <end position="258"/>
    </location>
</feature>